<reference evidence="2 3" key="1">
    <citation type="submission" date="2014-07" db="EMBL/GenBank/DDBJ databases">
        <title>Methanogenic archaea and the global carbon cycle.</title>
        <authorList>
            <person name="Henriksen J.R."/>
            <person name="Luke J."/>
            <person name="Reinhart S."/>
            <person name="Benedict M.N."/>
            <person name="Youngblut N.D."/>
            <person name="Metcalf M.E."/>
            <person name="Whitaker R.J."/>
            <person name="Metcalf W.W."/>
        </authorList>
    </citation>
    <scope>NUCLEOTIDE SEQUENCE [LARGE SCALE GENOMIC DNA]</scope>
    <source>
        <strain evidence="2 3">MM1</strain>
    </source>
</reference>
<evidence type="ECO:0000313" key="2">
    <source>
        <dbReference type="EMBL" id="AKB85841.1"/>
    </source>
</evidence>
<dbReference type="NCBIfam" id="TIGR04213">
    <property type="entry name" value="PGF_pre_PGF"/>
    <property type="match status" value="1"/>
</dbReference>
<dbReference type="KEGG" id="mmet:MCMEM_1788"/>
<evidence type="ECO:0000313" key="3">
    <source>
        <dbReference type="Proteomes" id="UP000033048"/>
    </source>
</evidence>
<dbReference type="Proteomes" id="UP000033048">
    <property type="component" value="Chromosome"/>
</dbReference>
<dbReference type="PROSITE" id="PS51257">
    <property type="entry name" value="PROKAR_LIPOPROTEIN"/>
    <property type="match status" value="1"/>
</dbReference>
<gene>
    <name evidence="2" type="ORF">MCMEM_1788</name>
</gene>
<evidence type="ECO:0000256" key="1">
    <source>
        <dbReference type="SAM" id="MobiDB-lite"/>
    </source>
</evidence>
<dbReference type="OrthoDB" id="103676at2157"/>
<feature type="region of interest" description="Disordered" evidence="1">
    <location>
        <begin position="168"/>
        <end position="187"/>
    </location>
</feature>
<dbReference type="EMBL" id="CP009518">
    <property type="protein sequence ID" value="AKB85841.1"/>
    <property type="molecule type" value="Genomic_DNA"/>
</dbReference>
<dbReference type="AlphaFoldDB" id="A0A0E3SRZ5"/>
<dbReference type="InterPro" id="IPR026453">
    <property type="entry name" value="PGF_pre_PGF"/>
</dbReference>
<dbReference type="RefSeq" id="WP_052721404.1">
    <property type="nucleotide sequence ID" value="NZ_CP009518.1"/>
</dbReference>
<sequence length="404" mass="43616">MSVKKLALGMILFILFFSCSATASWNSDIYITSFPHSDNTTSPPPPPAIYVCTFGVSENATEGFDKDIDVTAPPVPQVDALESYFPCDHEVVTRLATDIKGENADSWTLMLNVPADSNVSIQWDIYNIPSDKNVKMNTGSETIDMRGESTTSFETGFYELMISLSESRSESTKPSSPNNGGGGGGGGGATGEAFENILVKDAAASNVVAGVLSRYDFSEEKCHIVYIQFKGVSNAGQISTLIEILKDTSTLVDSPAPGIVYQNMNIWVGNAAFGDDKIEDAVIGFRVSKEWLSENGIGTSSIALYRYSDGKWNQLSTINIDEDSEYVYFEAGTPGFSPFVISAVVEEGNVMDSTLPSEEVSKEYVENEDVEDDSGTESNTIPGFSVFLTGVVLVTIISFLKGRE</sequence>
<dbReference type="GeneID" id="25417993"/>
<organism evidence="2 3">
    <name type="scientific">Methanococcoides methylutens MM1</name>
    <dbReference type="NCBI Taxonomy" id="1434104"/>
    <lineage>
        <taxon>Archaea</taxon>
        <taxon>Methanobacteriati</taxon>
        <taxon>Methanobacteriota</taxon>
        <taxon>Stenosarchaea group</taxon>
        <taxon>Methanomicrobia</taxon>
        <taxon>Methanosarcinales</taxon>
        <taxon>Methanosarcinaceae</taxon>
        <taxon>Methanococcoides</taxon>
    </lineage>
</organism>
<accession>A0A0E3SRZ5</accession>
<dbReference type="HOGENOM" id="CLU_670164_0_0_2"/>
<name>A0A0E3SRZ5_METMT</name>
<proteinExistence type="predicted"/>
<dbReference type="STRING" id="1434104.MCMEM_1788"/>
<protein>
    <submittedName>
        <fullName evidence="2">Cell surface protein</fullName>
    </submittedName>
</protein>
<keyword evidence="3" id="KW-1185">Reference proteome</keyword>